<reference evidence="2 3" key="1">
    <citation type="journal article" date="2016" name="Genome Biol. Evol.">
        <title>Gene Family Evolution Reflects Adaptation to Soil Environmental Stressors in the Genome of the Collembolan Orchesella cincta.</title>
        <authorList>
            <person name="Faddeeva-Vakhrusheva A."/>
            <person name="Derks M.F."/>
            <person name="Anvar S.Y."/>
            <person name="Agamennone V."/>
            <person name="Suring W."/>
            <person name="Smit S."/>
            <person name="van Straalen N.M."/>
            <person name="Roelofs D."/>
        </authorList>
    </citation>
    <scope>NUCLEOTIDE SEQUENCE [LARGE SCALE GENOMIC DNA]</scope>
    <source>
        <tissue evidence="2">Mixed pool</tissue>
    </source>
</reference>
<name>A0A1D2M2Z2_ORCCI</name>
<gene>
    <name evidence="2" type="ORF">Ocin01_19381</name>
</gene>
<dbReference type="AlphaFoldDB" id="A0A1D2M2Z2"/>
<dbReference type="Proteomes" id="UP000094527">
    <property type="component" value="Unassembled WGS sequence"/>
</dbReference>
<evidence type="ECO:0000313" key="3">
    <source>
        <dbReference type="Proteomes" id="UP000094527"/>
    </source>
</evidence>
<feature type="region of interest" description="Disordered" evidence="1">
    <location>
        <begin position="54"/>
        <end position="76"/>
    </location>
</feature>
<evidence type="ECO:0000256" key="1">
    <source>
        <dbReference type="SAM" id="MobiDB-lite"/>
    </source>
</evidence>
<comment type="caution">
    <text evidence="2">The sequence shown here is derived from an EMBL/GenBank/DDBJ whole genome shotgun (WGS) entry which is preliminary data.</text>
</comment>
<proteinExistence type="predicted"/>
<feature type="compositionally biased region" description="Polar residues" evidence="1">
    <location>
        <begin position="58"/>
        <end position="75"/>
    </location>
</feature>
<organism evidence="2 3">
    <name type="scientific">Orchesella cincta</name>
    <name type="common">Springtail</name>
    <name type="synonym">Podura cincta</name>
    <dbReference type="NCBI Taxonomy" id="48709"/>
    <lineage>
        <taxon>Eukaryota</taxon>
        <taxon>Metazoa</taxon>
        <taxon>Ecdysozoa</taxon>
        <taxon>Arthropoda</taxon>
        <taxon>Hexapoda</taxon>
        <taxon>Collembola</taxon>
        <taxon>Entomobryomorpha</taxon>
        <taxon>Entomobryoidea</taxon>
        <taxon>Orchesellidae</taxon>
        <taxon>Orchesellinae</taxon>
        <taxon>Orchesella</taxon>
    </lineage>
</organism>
<sequence length="137" mass="15429">MRIKAVNWSVSFLQNGGSIIEGSYDEEVICLSSSDDDEISEVSRNDILPPLERRRKSSQSCQMLNGRSSNGSSVLRMSVKNEADKNEVILDDDDFEIETIREKLESVQKASADSDEEIQVLLEQENDSDLLLKNFLV</sequence>
<evidence type="ECO:0000313" key="2">
    <source>
        <dbReference type="EMBL" id="ODM87302.1"/>
    </source>
</evidence>
<protein>
    <submittedName>
        <fullName evidence="2">Uncharacterized protein</fullName>
    </submittedName>
</protein>
<dbReference type="EMBL" id="LJIJ01005627">
    <property type="protein sequence ID" value="ODM87302.1"/>
    <property type="molecule type" value="Genomic_DNA"/>
</dbReference>
<accession>A0A1D2M2Z2</accession>
<keyword evidence="3" id="KW-1185">Reference proteome</keyword>